<organism evidence="2 3">
    <name type="scientific">Penicillium atrosanguineum</name>
    <dbReference type="NCBI Taxonomy" id="1132637"/>
    <lineage>
        <taxon>Eukaryota</taxon>
        <taxon>Fungi</taxon>
        <taxon>Dikarya</taxon>
        <taxon>Ascomycota</taxon>
        <taxon>Pezizomycotina</taxon>
        <taxon>Eurotiomycetes</taxon>
        <taxon>Eurotiomycetidae</taxon>
        <taxon>Eurotiales</taxon>
        <taxon>Aspergillaceae</taxon>
        <taxon>Penicillium</taxon>
    </lineage>
</organism>
<dbReference type="EMBL" id="JAPZBO010000008">
    <property type="protein sequence ID" value="KAJ5307855.1"/>
    <property type="molecule type" value="Genomic_DNA"/>
</dbReference>
<dbReference type="OrthoDB" id="4524870at2759"/>
<dbReference type="Proteomes" id="UP001147746">
    <property type="component" value="Unassembled WGS sequence"/>
</dbReference>
<name>A0A9W9L2J8_9EURO</name>
<feature type="signal peptide" evidence="1">
    <location>
        <begin position="1"/>
        <end position="28"/>
    </location>
</feature>
<sequence>MAFNSGLSPIVKPWVLLLLLALLQCSSAQFCSFLNNGCIDPLAQTAVSFDFQPLFTDPIYFYYGFDASSSGKGEGPMTKTGFWLRYQDRHVNKDAINQNMTSEVALRVGNMTATPSGTNNGCDGVWGTRCSNDIKFAIQQTIFLLSSSGRYYDRPLQKALEHMMLVPPHLPNCVSFVFDVAAIPVQEFAREGDDQNVIVMPSGSGERPWQVFYLDDMTDHQQASQVAVGIITRGPSHNSPPPMSPNEIQVELVCLQAPQSPPSGSSSKDHD</sequence>
<dbReference type="AlphaFoldDB" id="A0A9W9L2J8"/>
<comment type="caution">
    <text evidence="2">The sequence shown here is derived from an EMBL/GenBank/DDBJ whole genome shotgun (WGS) entry which is preliminary data.</text>
</comment>
<evidence type="ECO:0000256" key="1">
    <source>
        <dbReference type="SAM" id="SignalP"/>
    </source>
</evidence>
<gene>
    <name evidence="2" type="ORF">N7476_008511</name>
</gene>
<reference evidence="2" key="1">
    <citation type="submission" date="2022-12" db="EMBL/GenBank/DDBJ databases">
        <authorList>
            <person name="Petersen C."/>
        </authorList>
    </citation>
    <scope>NUCLEOTIDE SEQUENCE</scope>
    <source>
        <strain evidence="2">IBT 21472</strain>
    </source>
</reference>
<keyword evidence="1" id="KW-0732">Signal</keyword>
<protein>
    <submittedName>
        <fullName evidence="2">Uncharacterized protein</fullName>
    </submittedName>
</protein>
<evidence type="ECO:0000313" key="3">
    <source>
        <dbReference type="Proteomes" id="UP001147746"/>
    </source>
</evidence>
<keyword evidence="3" id="KW-1185">Reference proteome</keyword>
<accession>A0A9W9L2J8</accession>
<evidence type="ECO:0000313" key="2">
    <source>
        <dbReference type="EMBL" id="KAJ5307855.1"/>
    </source>
</evidence>
<proteinExistence type="predicted"/>
<reference evidence="2" key="2">
    <citation type="journal article" date="2023" name="IMA Fungus">
        <title>Comparative genomic study of the Penicillium genus elucidates a diverse pangenome and 15 lateral gene transfer events.</title>
        <authorList>
            <person name="Petersen C."/>
            <person name="Sorensen T."/>
            <person name="Nielsen M.R."/>
            <person name="Sondergaard T.E."/>
            <person name="Sorensen J.L."/>
            <person name="Fitzpatrick D.A."/>
            <person name="Frisvad J.C."/>
            <person name="Nielsen K.L."/>
        </authorList>
    </citation>
    <scope>NUCLEOTIDE SEQUENCE</scope>
    <source>
        <strain evidence="2">IBT 21472</strain>
    </source>
</reference>
<feature type="chain" id="PRO_5041155198" evidence="1">
    <location>
        <begin position="29"/>
        <end position="271"/>
    </location>
</feature>